<evidence type="ECO:0000256" key="1">
    <source>
        <dbReference type="SAM" id="Coils"/>
    </source>
</evidence>
<dbReference type="AlphaFoldDB" id="A0A4C1YVZ7"/>
<dbReference type="PANTHER" id="PTHR22028">
    <property type="entry name" value="SFI1 SPINDLE BODY DOMAIN-CONTAINING PROTEIN-RELATED"/>
    <property type="match status" value="1"/>
</dbReference>
<accession>A0A4C1YVZ7</accession>
<protein>
    <submittedName>
        <fullName evidence="2">Coiled-coil domain-containing protein 191</fullName>
    </submittedName>
</protein>
<dbReference type="OrthoDB" id="6256972at2759"/>
<gene>
    <name evidence="2" type="primary">CCDC191</name>
    <name evidence="2" type="ORF">EVAR_12681_1</name>
</gene>
<feature type="coiled-coil region" evidence="1">
    <location>
        <begin position="498"/>
        <end position="569"/>
    </location>
</feature>
<dbReference type="InterPro" id="IPR052270">
    <property type="entry name" value="CACF_protein"/>
</dbReference>
<name>A0A4C1YVZ7_EUMVA</name>
<keyword evidence="1" id="KW-0175">Coiled coil</keyword>
<evidence type="ECO:0000313" key="2">
    <source>
        <dbReference type="EMBL" id="GBP80476.1"/>
    </source>
</evidence>
<sequence length="758" mass="90372">MPCSVIAYELVLLPRRANKRFLINNFLKKLSFACPFLKKNPGYALIANQQVEQADFEIANTRKCIHRRVPSDSYKIGKEIARIRSAYAADHLKNKFSLRNCTDAKPNKDSIVKKSYNVITNKSTHDSHSKYTEKDIDNQEKVNDGNDVNLIDVFDKQCQLSNVNQLTKSINDLDKKQEGKGSKRKFRKSTGNKICKNPEIKDVITYADSNKQIDIESSNLNTISGKKINTFHNDITEHLRNENEYSKSDKINQTPKYETEENSTISSSEDLQSVLIRKVIRQDVYESDANKYDSSPSLKNIDEPAVDHSGLFVSSSPIKENKELDFLSVVPLRIDNDFGRIYLLYKKYIQKWRMYIERKKETILQKRKVALDNFFDKLKEKKLIKNKDANIQNRNKIKLLVKDYNTYQHRYKMQQHVIALQKAKLEEQNKIIEQLKYNKIIEASKQSVDDMRETVRMAYSEIDRHLRPKIKCLSNELKLHELQEPTLILHCLKVPQFLQRMEKRAREREEKHAVIRERRRQMEEERIRLKQQADLAKAQMDKEEKMKIMKELREKRKREKIESIRKKQRAERMRALTVMADLHYERNLLTKYGIRAFVRLIELKRDNECKAKSHCVFQLKKNVFLNWMWYTEDMWFDRNYRAEDFRRKKLMRKVFAAFKKNHHEFVLKKQVAEDYYELYLVQLVFRKFLEAFQIIIKGNERKMEIAATYYNTNLIFKIFTHWRTLPALNALERVQEARKARWRQRVLQVVPDYTPPED</sequence>
<dbReference type="EMBL" id="BGZK01001464">
    <property type="protein sequence ID" value="GBP80476.1"/>
    <property type="molecule type" value="Genomic_DNA"/>
</dbReference>
<comment type="caution">
    <text evidence="2">The sequence shown here is derived from an EMBL/GenBank/DDBJ whole genome shotgun (WGS) entry which is preliminary data.</text>
</comment>
<dbReference type="PANTHER" id="PTHR22028:SF5">
    <property type="entry name" value="COILED-COIL DOMAIN-CONTAINING PROTEIN 191"/>
    <property type="match status" value="1"/>
</dbReference>
<reference evidence="2 3" key="1">
    <citation type="journal article" date="2019" name="Commun. Biol.">
        <title>The bagworm genome reveals a unique fibroin gene that provides high tensile strength.</title>
        <authorList>
            <person name="Kono N."/>
            <person name="Nakamura H."/>
            <person name="Ohtoshi R."/>
            <person name="Tomita M."/>
            <person name="Numata K."/>
            <person name="Arakawa K."/>
        </authorList>
    </citation>
    <scope>NUCLEOTIDE SEQUENCE [LARGE SCALE GENOMIC DNA]</scope>
</reference>
<dbReference type="Proteomes" id="UP000299102">
    <property type="component" value="Unassembled WGS sequence"/>
</dbReference>
<organism evidence="2 3">
    <name type="scientific">Eumeta variegata</name>
    <name type="common">Bagworm moth</name>
    <name type="synonym">Eumeta japonica</name>
    <dbReference type="NCBI Taxonomy" id="151549"/>
    <lineage>
        <taxon>Eukaryota</taxon>
        <taxon>Metazoa</taxon>
        <taxon>Ecdysozoa</taxon>
        <taxon>Arthropoda</taxon>
        <taxon>Hexapoda</taxon>
        <taxon>Insecta</taxon>
        <taxon>Pterygota</taxon>
        <taxon>Neoptera</taxon>
        <taxon>Endopterygota</taxon>
        <taxon>Lepidoptera</taxon>
        <taxon>Glossata</taxon>
        <taxon>Ditrysia</taxon>
        <taxon>Tineoidea</taxon>
        <taxon>Psychidae</taxon>
        <taxon>Oiketicinae</taxon>
        <taxon>Eumeta</taxon>
    </lineage>
</organism>
<keyword evidence="3" id="KW-1185">Reference proteome</keyword>
<evidence type="ECO:0000313" key="3">
    <source>
        <dbReference type="Proteomes" id="UP000299102"/>
    </source>
</evidence>
<proteinExistence type="predicted"/>